<protein>
    <recommendedName>
        <fullName evidence="4">DUF2680 domain-containing protein</fullName>
    </recommendedName>
</protein>
<dbReference type="AlphaFoldDB" id="A0A6A7KCL7"/>
<accession>A0A6A7KCL7</accession>
<evidence type="ECO:0000313" key="2">
    <source>
        <dbReference type="EMBL" id="MPW26753.1"/>
    </source>
</evidence>
<reference evidence="2 3" key="1">
    <citation type="submission" date="2019-10" db="EMBL/GenBank/DDBJ databases">
        <title>Alkalibaculum tamaniensis sp.nov., a new alkaliphilic acetogen, isolated on methoxylated aromatics from a mud volcano.</title>
        <authorList>
            <person name="Khomyakova M.A."/>
            <person name="Merkel A.Y."/>
            <person name="Bonch-Osmolovskaya E.A."/>
            <person name="Slobodkin A.I."/>
        </authorList>
    </citation>
    <scope>NUCLEOTIDE SEQUENCE [LARGE SCALE GENOMIC DNA]</scope>
    <source>
        <strain evidence="2 3">M08DMB</strain>
    </source>
</reference>
<dbReference type="RefSeq" id="WP_152805647.1">
    <property type="nucleotide sequence ID" value="NZ_WHNX01000026.1"/>
</dbReference>
<organism evidence="2 3">
    <name type="scientific">Alkalibaculum sporogenes</name>
    <dbReference type="NCBI Taxonomy" id="2655001"/>
    <lineage>
        <taxon>Bacteria</taxon>
        <taxon>Bacillati</taxon>
        <taxon>Bacillota</taxon>
        <taxon>Clostridia</taxon>
        <taxon>Eubacteriales</taxon>
        <taxon>Eubacteriaceae</taxon>
        <taxon>Alkalibaculum</taxon>
    </lineage>
</organism>
<dbReference type="EMBL" id="WHNX01000026">
    <property type="protein sequence ID" value="MPW26753.1"/>
    <property type="molecule type" value="Genomic_DNA"/>
</dbReference>
<feature type="chain" id="PRO_5039303251" description="DUF2680 domain-containing protein" evidence="1">
    <location>
        <begin position="23"/>
        <end position="131"/>
    </location>
</feature>
<evidence type="ECO:0000313" key="3">
    <source>
        <dbReference type="Proteomes" id="UP000440004"/>
    </source>
</evidence>
<sequence>MKFKKISGFLATLMLLSTFGTATLASTTIATNNEIKNDPPSQSEEQKTDMKIKHSEMKEKWSTLSDEQKEEIYKLMDKEIDIRIESINYYLSLGIIDEETATKMKEKLTENKIQIRERDQFPIFSKKHRER</sequence>
<name>A0A6A7KCL7_9FIRM</name>
<evidence type="ECO:0000256" key="1">
    <source>
        <dbReference type="SAM" id="SignalP"/>
    </source>
</evidence>
<keyword evidence="3" id="KW-1185">Reference proteome</keyword>
<feature type="signal peptide" evidence="1">
    <location>
        <begin position="1"/>
        <end position="22"/>
    </location>
</feature>
<evidence type="ECO:0008006" key="4">
    <source>
        <dbReference type="Google" id="ProtNLM"/>
    </source>
</evidence>
<gene>
    <name evidence="2" type="ORF">GC105_13255</name>
</gene>
<keyword evidence="1" id="KW-0732">Signal</keyword>
<dbReference type="Proteomes" id="UP000440004">
    <property type="component" value="Unassembled WGS sequence"/>
</dbReference>
<comment type="caution">
    <text evidence="2">The sequence shown here is derived from an EMBL/GenBank/DDBJ whole genome shotgun (WGS) entry which is preliminary data.</text>
</comment>
<proteinExistence type="predicted"/>